<dbReference type="EMBL" id="OX451735">
    <property type="protein sequence ID" value="CAI8592967.1"/>
    <property type="molecule type" value="Genomic_DNA"/>
</dbReference>
<keyword evidence="3" id="KW-1185">Reference proteome</keyword>
<evidence type="ECO:0000256" key="1">
    <source>
        <dbReference type="SAM" id="MobiDB-lite"/>
    </source>
</evidence>
<sequence length="96" mass="10900">MPLPALQQPSQAEDPNGVERHSSSQWKKDKVQSDCKEAKDMGYDLEEPVDLFQLSINVKQRAKRREFLLWASPSEPSFLLRKSQDGLGLEEKEASA</sequence>
<gene>
    <name evidence="2" type="ORF">VFH_I067600</name>
</gene>
<reference evidence="2 3" key="1">
    <citation type="submission" date="2023-01" db="EMBL/GenBank/DDBJ databases">
        <authorList>
            <person name="Kreplak J."/>
        </authorList>
    </citation>
    <scope>NUCLEOTIDE SEQUENCE [LARGE SCALE GENOMIC DNA]</scope>
</reference>
<protein>
    <submittedName>
        <fullName evidence="2">Uncharacterized protein</fullName>
    </submittedName>
</protein>
<dbReference type="AlphaFoldDB" id="A0AAV0ZAM7"/>
<dbReference type="Proteomes" id="UP001157006">
    <property type="component" value="Chromosome 1S"/>
</dbReference>
<feature type="region of interest" description="Disordered" evidence="1">
    <location>
        <begin position="1"/>
        <end position="36"/>
    </location>
</feature>
<feature type="compositionally biased region" description="Basic and acidic residues" evidence="1">
    <location>
        <begin position="17"/>
        <end position="36"/>
    </location>
</feature>
<name>A0AAV0ZAM7_VICFA</name>
<accession>A0AAV0ZAM7</accession>
<evidence type="ECO:0000313" key="2">
    <source>
        <dbReference type="EMBL" id="CAI8592967.1"/>
    </source>
</evidence>
<evidence type="ECO:0000313" key="3">
    <source>
        <dbReference type="Proteomes" id="UP001157006"/>
    </source>
</evidence>
<organism evidence="2 3">
    <name type="scientific">Vicia faba</name>
    <name type="common">Broad bean</name>
    <name type="synonym">Faba vulgaris</name>
    <dbReference type="NCBI Taxonomy" id="3906"/>
    <lineage>
        <taxon>Eukaryota</taxon>
        <taxon>Viridiplantae</taxon>
        <taxon>Streptophyta</taxon>
        <taxon>Embryophyta</taxon>
        <taxon>Tracheophyta</taxon>
        <taxon>Spermatophyta</taxon>
        <taxon>Magnoliopsida</taxon>
        <taxon>eudicotyledons</taxon>
        <taxon>Gunneridae</taxon>
        <taxon>Pentapetalae</taxon>
        <taxon>rosids</taxon>
        <taxon>fabids</taxon>
        <taxon>Fabales</taxon>
        <taxon>Fabaceae</taxon>
        <taxon>Papilionoideae</taxon>
        <taxon>50 kb inversion clade</taxon>
        <taxon>NPAAA clade</taxon>
        <taxon>Hologalegina</taxon>
        <taxon>IRL clade</taxon>
        <taxon>Fabeae</taxon>
        <taxon>Vicia</taxon>
    </lineage>
</organism>
<proteinExistence type="predicted"/>